<dbReference type="InterPro" id="IPR044153">
    <property type="entry name" value="PIN_Pae0151-like"/>
</dbReference>
<dbReference type="Gene3D" id="3.40.50.1010">
    <property type="entry name" value="5'-nuclease"/>
    <property type="match status" value="1"/>
</dbReference>
<keyword evidence="1" id="KW-0460">Magnesium</keyword>
<evidence type="ECO:0000313" key="3">
    <source>
        <dbReference type="EMBL" id="OGY11045.1"/>
    </source>
</evidence>
<dbReference type="InterPro" id="IPR051619">
    <property type="entry name" value="TypeII_TA_RNase_PINc/VapC"/>
</dbReference>
<evidence type="ECO:0000259" key="2">
    <source>
        <dbReference type="Pfam" id="PF01850"/>
    </source>
</evidence>
<gene>
    <name evidence="3" type="ORF">A3F61_00300</name>
</gene>
<organism evidence="3 4">
    <name type="scientific">Candidatus Blackburnbacteria bacterium RIFCSPHIGHO2_12_FULL_41_13b</name>
    <dbReference type="NCBI Taxonomy" id="1797517"/>
    <lineage>
        <taxon>Bacteria</taxon>
        <taxon>Candidatus Blackburniibacteriota</taxon>
    </lineage>
</organism>
<proteinExistence type="predicted"/>
<dbReference type="SUPFAM" id="SSF88723">
    <property type="entry name" value="PIN domain-like"/>
    <property type="match status" value="1"/>
</dbReference>
<dbReference type="AlphaFoldDB" id="A0A1G1V6K5"/>
<evidence type="ECO:0000256" key="1">
    <source>
        <dbReference type="ARBA" id="ARBA00022842"/>
    </source>
</evidence>
<accession>A0A1G1V6K5</accession>
<dbReference type="Proteomes" id="UP000178272">
    <property type="component" value="Unassembled WGS sequence"/>
</dbReference>
<dbReference type="EMBL" id="MHCA01000045">
    <property type="protein sequence ID" value="OGY11045.1"/>
    <property type="molecule type" value="Genomic_DNA"/>
</dbReference>
<dbReference type="PANTHER" id="PTHR35901:SF1">
    <property type="entry name" value="EXONUCLEASE VAPC9"/>
    <property type="match status" value="1"/>
</dbReference>
<feature type="domain" description="PIN" evidence="2">
    <location>
        <begin position="2"/>
        <end position="121"/>
    </location>
</feature>
<reference evidence="3 4" key="1">
    <citation type="journal article" date="2016" name="Nat. Commun.">
        <title>Thousands of microbial genomes shed light on interconnected biogeochemical processes in an aquifer system.</title>
        <authorList>
            <person name="Anantharaman K."/>
            <person name="Brown C.T."/>
            <person name="Hug L.A."/>
            <person name="Sharon I."/>
            <person name="Castelle C.J."/>
            <person name="Probst A.J."/>
            <person name="Thomas B.C."/>
            <person name="Singh A."/>
            <person name="Wilkins M.J."/>
            <person name="Karaoz U."/>
            <person name="Brodie E.L."/>
            <person name="Williams K.H."/>
            <person name="Hubbard S.S."/>
            <person name="Banfield J.F."/>
        </authorList>
    </citation>
    <scope>NUCLEOTIDE SEQUENCE [LARGE SCALE GENOMIC DNA]</scope>
</reference>
<dbReference type="PANTHER" id="PTHR35901">
    <property type="entry name" value="RIBONUCLEASE VAPC3"/>
    <property type="match status" value="1"/>
</dbReference>
<protein>
    <recommendedName>
        <fullName evidence="2">PIN domain-containing protein</fullName>
    </recommendedName>
</protein>
<dbReference type="InterPro" id="IPR029060">
    <property type="entry name" value="PIN-like_dom_sf"/>
</dbReference>
<dbReference type="InterPro" id="IPR002716">
    <property type="entry name" value="PIN_dom"/>
</dbReference>
<dbReference type="CDD" id="cd09873">
    <property type="entry name" value="PIN_Pae0151-like"/>
    <property type="match status" value="1"/>
</dbReference>
<comment type="caution">
    <text evidence="3">The sequence shown here is derived from an EMBL/GenBank/DDBJ whole genome shotgun (WGS) entry which is preliminary data.</text>
</comment>
<dbReference type="STRING" id="1797517.A3F61_00300"/>
<evidence type="ECO:0000313" key="4">
    <source>
        <dbReference type="Proteomes" id="UP000178272"/>
    </source>
</evidence>
<sequence length="134" mass="15348">MVIIDSSVAFKWLTPEEPQQEEAFLYLEKHLNKTNPILVPSLIFYELTNAWACKGHLTIKNVKDNIGRVKEYNLKVAEIDFTILKKAAELAKEYKISAYDAIYIALAQKKKCNFVTADQKLVSKVNLPFVKTLQ</sequence>
<dbReference type="Pfam" id="PF01850">
    <property type="entry name" value="PIN"/>
    <property type="match status" value="1"/>
</dbReference>
<name>A0A1G1V6K5_9BACT</name>